<name>A0A812DV55_ACAPH</name>
<dbReference type="EMBL" id="CAHIKZ030004203">
    <property type="protein sequence ID" value="CAE1308545.1"/>
    <property type="molecule type" value="Genomic_DNA"/>
</dbReference>
<comment type="caution">
    <text evidence="3">The sequence shown here is derived from an EMBL/GenBank/DDBJ whole genome shotgun (WGS) entry which is preliminary data.</text>
</comment>
<keyword evidence="2" id="KW-0812">Transmembrane</keyword>
<dbReference type="Gene3D" id="2.30.30.490">
    <property type="match status" value="1"/>
</dbReference>
<feature type="region of interest" description="Disordered" evidence="1">
    <location>
        <begin position="1"/>
        <end position="86"/>
    </location>
</feature>
<protein>
    <submittedName>
        <fullName evidence="3">RERE</fullName>
    </submittedName>
</protein>
<feature type="compositionally biased region" description="Low complexity" evidence="1">
    <location>
        <begin position="7"/>
        <end position="26"/>
    </location>
</feature>
<keyword evidence="2" id="KW-0472">Membrane</keyword>
<dbReference type="InterPro" id="IPR043151">
    <property type="entry name" value="BAH_sf"/>
</dbReference>
<keyword evidence="4" id="KW-1185">Reference proteome</keyword>
<evidence type="ECO:0000256" key="2">
    <source>
        <dbReference type="SAM" id="Phobius"/>
    </source>
</evidence>
<reference evidence="3" key="1">
    <citation type="submission" date="2021-01" db="EMBL/GenBank/DDBJ databases">
        <authorList>
            <person name="Li R."/>
            <person name="Bekaert M."/>
        </authorList>
    </citation>
    <scope>NUCLEOTIDE SEQUENCE</scope>
    <source>
        <strain evidence="3">Farmed</strain>
    </source>
</reference>
<dbReference type="AlphaFoldDB" id="A0A812DV55"/>
<organism evidence="3 4">
    <name type="scientific">Acanthosepion pharaonis</name>
    <name type="common">Pharaoh cuttlefish</name>
    <name type="synonym">Sepia pharaonis</name>
    <dbReference type="NCBI Taxonomy" id="158019"/>
    <lineage>
        <taxon>Eukaryota</taxon>
        <taxon>Metazoa</taxon>
        <taxon>Spiralia</taxon>
        <taxon>Lophotrochozoa</taxon>
        <taxon>Mollusca</taxon>
        <taxon>Cephalopoda</taxon>
        <taxon>Coleoidea</taxon>
        <taxon>Decapodiformes</taxon>
        <taxon>Sepiida</taxon>
        <taxon>Sepiina</taxon>
        <taxon>Sepiidae</taxon>
        <taxon>Acanthosepion</taxon>
    </lineage>
</organism>
<evidence type="ECO:0000313" key="4">
    <source>
        <dbReference type="Proteomes" id="UP000597762"/>
    </source>
</evidence>
<dbReference type="OrthoDB" id="6147534at2759"/>
<evidence type="ECO:0000313" key="3">
    <source>
        <dbReference type="EMBL" id="CAE1308545.1"/>
    </source>
</evidence>
<dbReference type="Proteomes" id="UP000597762">
    <property type="component" value="Unassembled WGS sequence"/>
</dbReference>
<accession>A0A812DV55</accession>
<sequence>MQDTNHNQKNNSQVNSCNSQQQSVGSTSTNQNSEGAAGSHRTTRKSQENNKAENNAQPPLQGEDTEEPEEVTFVIPPTKKNGKTKTGTILRKGDEVISFTFEDVVYKAGDCVYVDSCRADQPHFICTIQNFRILPFSLLFLLFISVSLFLSSNFISSFDLHFFSSALYF</sequence>
<gene>
    <name evidence="3" type="ORF">SPHA_60413</name>
</gene>
<evidence type="ECO:0000256" key="1">
    <source>
        <dbReference type="SAM" id="MobiDB-lite"/>
    </source>
</evidence>
<feature type="transmembrane region" description="Helical" evidence="2">
    <location>
        <begin position="133"/>
        <end position="155"/>
    </location>
</feature>
<keyword evidence="2" id="KW-1133">Transmembrane helix</keyword>
<proteinExistence type="predicted"/>